<feature type="compositionally biased region" description="Polar residues" evidence="1">
    <location>
        <begin position="86"/>
        <end position="96"/>
    </location>
</feature>
<accession>A0AAQ4D3H0</accession>
<dbReference type="SUPFAM" id="SSF55486">
    <property type="entry name" value="Metalloproteases ('zincins'), catalytic domain"/>
    <property type="match status" value="1"/>
</dbReference>
<feature type="compositionally biased region" description="Low complexity" evidence="1">
    <location>
        <begin position="125"/>
        <end position="143"/>
    </location>
</feature>
<feature type="compositionally biased region" description="Basic residues" evidence="1">
    <location>
        <begin position="20"/>
        <end position="29"/>
    </location>
</feature>
<dbReference type="InterPro" id="IPR024079">
    <property type="entry name" value="MetalloPept_cat_dom_sf"/>
</dbReference>
<feature type="compositionally biased region" description="Low complexity" evidence="1">
    <location>
        <begin position="168"/>
        <end position="185"/>
    </location>
</feature>
<feature type="compositionally biased region" description="Low complexity" evidence="1">
    <location>
        <begin position="151"/>
        <end position="160"/>
    </location>
</feature>
<dbReference type="GO" id="GO:0004222">
    <property type="term" value="F:metalloendopeptidase activity"/>
    <property type="evidence" value="ECO:0007669"/>
    <property type="project" value="InterPro"/>
</dbReference>
<comment type="caution">
    <text evidence="2">The sequence shown here is derived from an EMBL/GenBank/DDBJ whole genome shotgun (WGS) entry which is preliminary data.</text>
</comment>
<name>A0AAQ4D3H0_AMBAM</name>
<evidence type="ECO:0000256" key="1">
    <source>
        <dbReference type="SAM" id="MobiDB-lite"/>
    </source>
</evidence>
<feature type="region of interest" description="Disordered" evidence="1">
    <location>
        <begin position="1"/>
        <end position="353"/>
    </location>
</feature>
<feature type="compositionally biased region" description="Pro residues" evidence="1">
    <location>
        <begin position="282"/>
        <end position="302"/>
    </location>
</feature>
<dbReference type="EMBL" id="JARKHS020035672">
    <property type="protein sequence ID" value="KAK8757010.1"/>
    <property type="molecule type" value="Genomic_DNA"/>
</dbReference>
<proteinExistence type="predicted"/>
<reference evidence="2 3" key="1">
    <citation type="journal article" date="2023" name="Arcadia Sci">
        <title>De novo assembly of a long-read Amblyomma americanum tick genome.</title>
        <authorList>
            <person name="Chou S."/>
            <person name="Poskanzer K.E."/>
            <person name="Rollins M."/>
            <person name="Thuy-Boun P.S."/>
        </authorList>
    </citation>
    <scope>NUCLEOTIDE SEQUENCE [LARGE SCALE GENOMIC DNA]</scope>
    <source>
        <strain evidence="2">F_SG_1</strain>
        <tissue evidence="2">Salivary glands</tissue>
    </source>
</reference>
<feature type="compositionally biased region" description="Low complexity" evidence="1">
    <location>
        <begin position="104"/>
        <end position="118"/>
    </location>
</feature>
<dbReference type="InterPro" id="IPR000718">
    <property type="entry name" value="Peptidase_M13"/>
</dbReference>
<feature type="compositionally biased region" description="Polar residues" evidence="1">
    <location>
        <begin position="336"/>
        <end position="353"/>
    </location>
</feature>
<evidence type="ECO:0000313" key="2">
    <source>
        <dbReference type="EMBL" id="KAK8757010.1"/>
    </source>
</evidence>
<keyword evidence="3" id="KW-1185">Reference proteome</keyword>
<dbReference type="Gene3D" id="3.40.390.10">
    <property type="entry name" value="Collagenase (Catalytic Domain)"/>
    <property type="match status" value="1"/>
</dbReference>
<feature type="compositionally biased region" description="Low complexity" evidence="1">
    <location>
        <begin position="193"/>
        <end position="202"/>
    </location>
</feature>
<dbReference type="GO" id="GO:0006508">
    <property type="term" value="P:proteolysis"/>
    <property type="evidence" value="ECO:0007669"/>
    <property type="project" value="InterPro"/>
</dbReference>
<evidence type="ECO:0000313" key="3">
    <source>
        <dbReference type="Proteomes" id="UP001321473"/>
    </source>
</evidence>
<dbReference type="PROSITE" id="PS51885">
    <property type="entry name" value="NEPRILYSIN"/>
    <property type="match status" value="1"/>
</dbReference>
<feature type="compositionally biased region" description="Low complexity" evidence="1">
    <location>
        <begin position="210"/>
        <end position="233"/>
    </location>
</feature>
<organism evidence="2 3">
    <name type="scientific">Amblyomma americanum</name>
    <name type="common">Lone star tick</name>
    <dbReference type="NCBI Taxonomy" id="6943"/>
    <lineage>
        <taxon>Eukaryota</taxon>
        <taxon>Metazoa</taxon>
        <taxon>Ecdysozoa</taxon>
        <taxon>Arthropoda</taxon>
        <taxon>Chelicerata</taxon>
        <taxon>Arachnida</taxon>
        <taxon>Acari</taxon>
        <taxon>Parasitiformes</taxon>
        <taxon>Ixodida</taxon>
        <taxon>Ixodoidea</taxon>
        <taxon>Ixodidae</taxon>
        <taxon>Amblyomminae</taxon>
        <taxon>Amblyomma</taxon>
    </lineage>
</organism>
<sequence>MKSTSSPQARTPPRADKRRSTSPKRKSHKPSPSPPSVAPSSPDKQVPSKSHRTSGTASPASKKKTVVSGSHKGSGREPATPGAVSGSAQPHLNATSAVGLGAKAPGVPSPSSSSAVSPTLSGQKAPGTPSPSSSSAVSPTLSGQKAPGTPSPSSSSAVSPTLRGQKAPGTPSPSSSSVVSPTLSGQKAPGTPSPSSSSAVSPTLRGLKAPGTPSPTSSSAVSPSLSGQGSPSSATRTCGRKESTPSMASPPGEDSDATLPKGPVSSCLPTTSGINLDQAHPVQPPEPKPPCSTPAQRPPPVQEPNSSDDGAASKESVLRPLSKMLSRHITKDKTPMKTNQAPQKTSSRTAPTTVGTNYYTTLKDLLQVSHAALAAPLYYGSGEGVLRAATFGGFGSRFLAAVYNVINLSAFFLDKQNISQLSLKGIILFTEPSCGSRYEELLKRILGVATAWHLFKHAGSPVEDHDTSLITVDDRVFTADEIFFITYCRSLCEVNKRNRCSDVLRQVTAFADTFKCKEGTPMRSLDRCGVVKDFEAKLRTETVDTVF</sequence>
<dbReference type="Proteomes" id="UP001321473">
    <property type="component" value="Unassembled WGS sequence"/>
</dbReference>
<gene>
    <name evidence="2" type="ORF">V5799_000280</name>
</gene>
<dbReference type="AlphaFoldDB" id="A0AAQ4D3H0"/>
<protein>
    <submittedName>
        <fullName evidence="2">Uncharacterized protein</fullName>
    </submittedName>
</protein>